<gene>
    <name evidence="4" type="ORF">A2160_02555</name>
</gene>
<dbReference type="Gene3D" id="3.40.640.10">
    <property type="entry name" value="Type I PLP-dependent aspartate aminotransferase-like (Major domain)"/>
    <property type="match status" value="1"/>
</dbReference>
<name>A0A1F5E7G3_9BACT</name>
<dbReference type="AlphaFoldDB" id="A0A1F5E7G3"/>
<dbReference type="InterPro" id="IPR015421">
    <property type="entry name" value="PyrdxlP-dep_Trfase_major"/>
</dbReference>
<keyword evidence="2 3" id="KW-0663">Pyridoxal phosphate</keyword>
<evidence type="ECO:0000256" key="3">
    <source>
        <dbReference type="RuleBase" id="RU004508"/>
    </source>
</evidence>
<evidence type="ECO:0000313" key="5">
    <source>
        <dbReference type="Proteomes" id="UP000177006"/>
    </source>
</evidence>
<dbReference type="CDD" id="cd00616">
    <property type="entry name" value="AHBA_syn"/>
    <property type="match status" value="1"/>
</dbReference>
<reference evidence="4 5" key="1">
    <citation type="journal article" date="2016" name="Nat. Commun.">
        <title>Thousands of microbial genomes shed light on interconnected biogeochemical processes in an aquifer system.</title>
        <authorList>
            <person name="Anantharaman K."/>
            <person name="Brown C.T."/>
            <person name="Hug L.A."/>
            <person name="Sharon I."/>
            <person name="Castelle C.J."/>
            <person name="Probst A.J."/>
            <person name="Thomas B.C."/>
            <person name="Singh A."/>
            <person name="Wilkins M.J."/>
            <person name="Karaoz U."/>
            <person name="Brodie E.L."/>
            <person name="Williams K.H."/>
            <person name="Hubbard S.S."/>
            <person name="Banfield J.F."/>
        </authorList>
    </citation>
    <scope>NUCLEOTIDE SEQUENCE [LARGE SCALE GENOMIC DNA]</scope>
</reference>
<dbReference type="InterPro" id="IPR015422">
    <property type="entry name" value="PyrdxlP-dep_Trfase_small"/>
</dbReference>
<feature type="modified residue" description="N6-(pyridoxal phosphate)lysine" evidence="2">
    <location>
        <position position="205"/>
    </location>
</feature>
<keyword evidence="4" id="KW-0032">Aminotransferase</keyword>
<dbReference type="EMBL" id="MEZK01000010">
    <property type="protein sequence ID" value="OGD63342.1"/>
    <property type="molecule type" value="Genomic_DNA"/>
</dbReference>
<dbReference type="GO" id="GO:0008483">
    <property type="term" value="F:transaminase activity"/>
    <property type="evidence" value="ECO:0007669"/>
    <property type="project" value="UniProtKB-KW"/>
</dbReference>
<dbReference type="Pfam" id="PF01041">
    <property type="entry name" value="DegT_DnrJ_EryC1"/>
    <property type="match status" value="1"/>
</dbReference>
<dbReference type="Gene3D" id="3.90.1150.10">
    <property type="entry name" value="Aspartate Aminotransferase, domain 1"/>
    <property type="match status" value="1"/>
</dbReference>
<evidence type="ECO:0000313" key="4">
    <source>
        <dbReference type="EMBL" id="OGD63342.1"/>
    </source>
</evidence>
<dbReference type="GO" id="GO:0000271">
    <property type="term" value="P:polysaccharide biosynthetic process"/>
    <property type="evidence" value="ECO:0007669"/>
    <property type="project" value="TreeGrafter"/>
</dbReference>
<dbReference type="InterPro" id="IPR015424">
    <property type="entry name" value="PyrdxlP-dep_Trfase"/>
</dbReference>
<sequence length="441" mass="49230">MEKLAINGGKKVRAKKFPAYVTAGKAEEKAVIRVIRSGILSNFLGAWHDHFYGGREVRAFEAEWAKYFKVEHAMAVNSATSGLYCAIGACGLGPGDEVIVSPYTMSASATCVLIFGAIPVFADIEENYFCLNPQSVEARITKRTKAIVVVDLFGQPYDVEKINKVAKKHHLYVIEDCAQAPGAKYKNKYAGTLGDIGIYSLNYHKHIHTGEGGIVVTNNDQLAEKVQLIRNHAESVVEAKGVKDLTNMIGFNFRMTELEAALGREQLKKLASLVKKRARNVSYLTKQLSKIPCLEPAKVRPSSTHAYYVHALKFNEKVAQVKRDDFIQAVKAELPLTQLRESEGVKVSGGYTKPLYLFPLYQKKIAFGRRGCPWSCRYYGKKVSYKKGLCPITEKMYENSLIIHELISPAMTKKDLDDVVAAFEKVYRLRHTIKPGKKEAP</sequence>
<dbReference type="PANTHER" id="PTHR30244:SF34">
    <property type="entry name" value="DTDP-4-AMINO-4,6-DIDEOXYGALACTOSE TRANSAMINASE"/>
    <property type="match status" value="1"/>
</dbReference>
<evidence type="ECO:0000256" key="1">
    <source>
        <dbReference type="PIRSR" id="PIRSR000390-1"/>
    </source>
</evidence>
<organism evidence="4 5">
    <name type="scientific">Candidatus Beckwithbacteria bacterium RBG_13_42_9</name>
    <dbReference type="NCBI Taxonomy" id="1797457"/>
    <lineage>
        <taxon>Bacteria</taxon>
        <taxon>Candidatus Beckwithiibacteriota</taxon>
    </lineage>
</organism>
<dbReference type="GO" id="GO:0030170">
    <property type="term" value="F:pyridoxal phosphate binding"/>
    <property type="evidence" value="ECO:0007669"/>
    <property type="project" value="TreeGrafter"/>
</dbReference>
<comment type="caution">
    <text evidence="4">The sequence shown here is derived from an EMBL/GenBank/DDBJ whole genome shotgun (WGS) entry which is preliminary data.</text>
</comment>
<feature type="active site" description="Proton acceptor" evidence="1">
    <location>
        <position position="205"/>
    </location>
</feature>
<comment type="similarity">
    <text evidence="3">Belongs to the DegT/DnrJ/EryC1 family.</text>
</comment>
<keyword evidence="4" id="KW-0808">Transferase</keyword>
<protein>
    <submittedName>
        <fullName evidence="4">DegT/DnrJ/EryC1/StrS aminotransferase</fullName>
    </submittedName>
</protein>
<dbReference type="SUPFAM" id="SSF53383">
    <property type="entry name" value="PLP-dependent transferases"/>
    <property type="match status" value="1"/>
</dbReference>
<dbReference type="STRING" id="1797457.A2160_02555"/>
<dbReference type="PIRSF" id="PIRSF000390">
    <property type="entry name" value="PLP_StrS"/>
    <property type="match status" value="1"/>
</dbReference>
<evidence type="ECO:0000256" key="2">
    <source>
        <dbReference type="PIRSR" id="PIRSR000390-2"/>
    </source>
</evidence>
<proteinExistence type="inferred from homology"/>
<dbReference type="InterPro" id="IPR000653">
    <property type="entry name" value="DegT/StrS_aminotransferase"/>
</dbReference>
<dbReference type="PANTHER" id="PTHR30244">
    <property type="entry name" value="TRANSAMINASE"/>
    <property type="match status" value="1"/>
</dbReference>
<accession>A0A1F5E7G3</accession>
<dbReference type="Proteomes" id="UP000177006">
    <property type="component" value="Unassembled WGS sequence"/>
</dbReference>